<evidence type="ECO:0000256" key="21">
    <source>
        <dbReference type="ARBA" id="ARBA00023163"/>
    </source>
</evidence>
<dbReference type="Gene3D" id="2.20.70.10">
    <property type="match status" value="2"/>
</dbReference>
<dbReference type="PANTHER" id="PTHR12454">
    <property type="entry name" value="TRIMERIC INTRACELLULAR CATION CHANNEL"/>
    <property type="match status" value="1"/>
</dbReference>
<evidence type="ECO:0000256" key="26">
    <source>
        <dbReference type="SAM" id="Phobius"/>
    </source>
</evidence>
<evidence type="ECO:0000313" key="28">
    <source>
        <dbReference type="EMBL" id="CAD7439509.1"/>
    </source>
</evidence>
<sequence length="501" mass="54936">MDPEAFLDLANQVVKLKMFPYFDIAHCVLCALHVREDLGAGLTVGDTLVPGAHAFSRKHPMSCWLSTMLVVFAGGMLCNGLLGEPILAPLKNTGQLVVATVVWYVVFYTPFDIGYKAAKFLPIKLVCAAMKEVYRMDDDSDSQLQALFDTVLKPDSKKSLQVPFRMRKLPNSFFNPPSTGSKSPSVSSISHSRENSGDSALGASGASTTTTTSGIQVNHARAHSSPASLQQTYASAPPHQQQNPGQHMKQRSYDITPVGDLGPLPPGWEQARTPDGQVYYINHLHRTTTWEDPRKTLSAQVAQYQRPPSSPQPLGNKIEGVLGPLPDGWEQATTPEGEIYFVNHQTRTTSWFDPRLPVYDGVSHAAKLYPNAYIIMILIGTLKGNGAGFTKLFERLIRGVWTTNSNGVHAAQFACIVASIIFVLDKKTDIISAPHALVYFGIVIFFVYFKLSSVLLGIHDPFVPFENLFCALFLGGIWDSLAKLLGRGGNKDEKVDAKKKD</sequence>
<evidence type="ECO:0000256" key="22">
    <source>
        <dbReference type="ARBA" id="ARBA00023242"/>
    </source>
</evidence>
<evidence type="ECO:0000256" key="5">
    <source>
        <dbReference type="ARBA" id="ARBA00005766"/>
    </source>
</evidence>
<dbReference type="CDD" id="cd00201">
    <property type="entry name" value="WW"/>
    <property type="match status" value="2"/>
</dbReference>
<dbReference type="GO" id="GO:0070161">
    <property type="term" value="C:anchoring junction"/>
    <property type="evidence" value="ECO:0007669"/>
    <property type="project" value="UniProtKB-SubCell"/>
</dbReference>
<evidence type="ECO:0000256" key="15">
    <source>
        <dbReference type="ARBA" id="ARBA00022958"/>
    </source>
</evidence>
<evidence type="ECO:0000256" key="20">
    <source>
        <dbReference type="ARBA" id="ARBA00023159"/>
    </source>
</evidence>
<keyword evidence="22" id="KW-0539">Nucleus</keyword>
<dbReference type="GO" id="GO:0016020">
    <property type="term" value="C:membrane"/>
    <property type="evidence" value="ECO:0007669"/>
    <property type="project" value="InterPro"/>
</dbReference>
<comment type="subcellular location">
    <subcellularLocation>
        <location evidence="3">Cell junction</location>
    </subcellularLocation>
    <subcellularLocation>
        <location evidence="4">Cytoplasm</location>
    </subcellularLocation>
    <subcellularLocation>
        <location evidence="2">Endomembrane system</location>
        <topology evidence="2">Multi-pass membrane protein</topology>
    </subcellularLocation>
    <subcellularLocation>
        <location evidence="1">Nucleus</location>
    </subcellularLocation>
</comment>
<protein>
    <recommendedName>
        <fullName evidence="27">WW domain-containing protein</fullName>
    </recommendedName>
</protein>
<dbReference type="Pfam" id="PF00397">
    <property type="entry name" value="WW"/>
    <property type="match status" value="2"/>
</dbReference>
<feature type="compositionally biased region" description="Low complexity" evidence="25">
    <location>
        <begin position="197"/>
        <end position="214"/>
    </location>
</feature>
<dbReference type="SMART" id="SM00456">
    <property type="entry name" value="WW"/>
    <property type="match status" value="2"/>
</dbReference>
<dbReference type="InterPro" id="IPR036020">
    <property type="entry name" value="WW_dom_sf"/>
</dbReference>
<organism evidence="28">
    <name type="scientific">Timema bartmani</name>
    <dbReference type="NCBI Taxonomy" id="61472"/>
    <lineage>
        <taxon>Eukaryota</taxon>
        <taxon>Metazoa</taxon>
        <taxon>Ecdysozoa</taxon>
        <taxon>Arthropoda</taxon>
        <taxon>Hexapoda</taxon>
        <taxon>Insecta</taxon>
        <taxon>Pterygota</taxon>
        <taxon>Neoptera</taxon>
        <taxon>Polyneoptera</taxon>
        <taxon>Phasmatodea</taxon>
        <taxon>Timematodea</taxon>
        <taxon>Timematoidea</taxon>
        <taxon>Timematidae</taxon>
        <taxon>Timema</taxon>
    </lineage>
</organism>
<evidence type="ECO:0000256" key="10">
    <source>
        <dbReference type="ARBA" id="ARBA00022553"/>
    </source>
</evidence>
<evidence type="ECO:0000259" key="27">
    <source>
        <dbReference type="PROSITE" id="PS50020"/>
    </source>
</evidence>
<feature type="compositionally biased region" description="Polar residues" evidence="25">
    <location>
        <begin position="225"/>
        <end position="245"/>
    </location>
</feature>
<dbReference type="GO" id="GO:0005634">
    <property type="term" value="C:nucleus"/>
    <property type="evidence" value="ECO:0007669"/>
    <property type="project" value="UniProtKB-SubCell"/>
</dbReference>
<evidence type="ECO:0000256" key="6">
    <source>
        <dbReference type="ARBA" id="ARBA00022448"/>
    </source>
</evidence>
<dbReference type="PROSITE" id="PS01159">
    <property type="entry name" value="WW_DOMAIN_1"/>
    <property type="match status" value="2"/>
</dbReference>
<evidence type="ECO:0000256" key="1">
    <source>
        <dbReference type="ARBA" id="ARBA00004123"/>
    </source>
</evidence>
<evidence type="ECO:0000256" key="12">
    <source>
        <dbReference type="ARBA" id="ARBA00022737"/>
    </source>
</evidence>
<dbReference type="SUPFAM" id="SSF51045">
    <property type="entry name" value="WW domain"/>
    <property type="match status" value="2"/>
</dbReference>
<dbReference type="GO" id="GO:0005737">
    <property type="term" value="C:cytoplasm"/>
    <property type="evidence" value="ECO:0007669"/>
    <property type="project" value="UniProtKB-SubCell"/>
</dbReference>
<feature type="transmembrane region" description="Helical" evidence="26">
    <location>
        <begin position="436"/>
        <end position="456"/>
    </location>
</feature>
<evidence type="ECO:0000256" key="19">
    <source>
        <dbReference type="ARBA" id="ARBA00023136"/>
    </source>
</evidence>
<keyword evidence="14" id="KW-0965">Cell junction</keyword>
<feature type="domain" description="WW" evidence="27">
    <location>
        <begin position="323"/>
        <end position="356"/>
    </location>
</feature>
<dbReference type="InterPro" id="IPR007866">
    <property type="entry name" value="TRIC_channel"/>
</dbReference>
<evidence type="ECO:0000256" key="14">
    <source>
        <dbReference type="ARBA" id="ARBA00022949"/>
    </source>
</evidence>
<gene>
    <name evidence="28" type="ORF">TBIB3V08_LOCUS2071</name>
</gene>
<keyword evidence="10" id="KW-0597">Phosphoprotein</keyword>
<keyword evidence="7" id="KW-0963">Cytoplasm</keyword>
<evidence type="ECO:0000256" key="18">
    <source>
        <dbReference type="ARBA" id="ARBA00023065"/>
    </source>
</evidence>
<evidence type="ECO:0000256" key="25">
    <source>
        <dbReference type="SAM" id="MobiDB-lite"/>
    </source>
</evidence>
<dbReference type="PANTHER" id="PTHR12454:SF11">
    <property type="entry name" value="GH25683P"/>
    <property type="match status" value="1"/>
</dbReference>
<accession>A0A7R9HXB5</accession>
<keyword evidence="12" id="KW-0677">Repeat</keyword>
<comment type="similarity">
    <text evidence="5">Belongs to the TMEM38 family.</text>
</comment>
<dbReference type="GO" id="GO:0005267">
    <property type="term" value="F:potassium channel activity"/>
    <property type="evidence" value="ECO:0007669"/>
    <property type="project" value="UniProtKB-KW"/>
</dbReference>
<evidence type="ECO:0000256" key="17">
    <source>
        <dbReference type="ARBA" id="ARBA00023015"/>
    </source>
</evidence>
<evidence type="ECO:0000256" key="3">
    <source>
        <dbReference type="ARBA" id="ARBA00004282"/>
    </source>
</evidence>
<evidence type="ECO:0000256" key="7">
    <source>
        <dbReference type="ARBA" id="ARBA00022490"/>
    </source>
</evidence>
<keyword evidence="20" id="KW-0010">Activator</keyword>
<evidence type="ECO:0000256" key="16">
    <source>
        <dbReference type="ARBA" id="ARBA00022989"/>
    </source>
</evidence>
<dbReference type="FunFam" id="2.20.70.10:FF:000019">
    <property type="entry name" value="Putative transcriptional coactivator YAP1"/>
    <property type="match status" value="1"/>
</dbReference>
<evidence type="ECO:0000256" key="13">
    <source>
        <dbReference type="ARBA" id="ARBA00022826"/>
    </source>
</evidence>
<keyword evidence="11 26" id="KW-0812">Transmembrane</keyword>
<feature type="region of interest" description="Disordered" evidence="25">
    <location>
        <begin position="171"/>
        <end position="256"/>
    </location>
</feature>
<dbReference type="Pfam" id="PF15238">
    <property type="entry name" value="TEADIR3"/>
    <property type="match status" value="1"/>
</dbReference>
<reference evidence="28" key="1">
    <citation type="submission" date="2020-11" db="EMBL/GenBank/DDBJ databases">
        <authorList>
            <person name="Tran Van P."/>
        </authorList>
    </citation>
    <scope>NUCLEOTIDE SEQUENCE</scope>
</reference>
<keyword evidence="9" id="KW-0633">Potassium transport</keyword>
<keyword evidence="16 26" id="KW-1133">Transmembrane helix</keyword>
<dbReference type="InterPro" id="IPR053819">
    <property type="entry name" value="TEADIR3_omega_loop"/>
</dbReference>
<keyword evidence="15" id="KW-0630">Potassium</keyword>
<dbReference type="Pfam" id="PF05197">
    <property type="entry name" value="TRIC"/>
    <property type="match status" value="2"/>
</dbReference>
<evidence type="ECO:0000256" key="2">
    <source>
        <dbReference type="ARBA" id="ARBA00004127"/>
    </source>
</evidence>
<feature type="transmembrane region" description="Helical" evidence="26">
    <location>
        <begin position="407"/>
        <end position="424"/>
    </location>
</feature>
<name>A0A7R9HXB5_9NEOP</name>
<dbReference type="FunFam" id="2.20.70.10:FF:000012">
    <property type="entry name" value="transcriptional coactivator YAP1 isoform X2"/>
    <property type="match status" value="1"/>
</dbReference>
<keyword evidence="17" id="KW-0805">Transcription regulation</keyword>
<comment type="similarity">
    <text evidence="24">Belongs to the YAP1 family.</text>
</comment>
<dbReference type="GO" id="GO:0012505">
    <property type="term" value="C:endomembrane system"/>
    <property type="evidence" value="ECO:0007669"/>
    <property type="project" value="UniProtKB-SubCell"/>
</dbReference>
<feature type="compositionally biased region" description="Low complexity" evidence="25">
    <location>
        <begin position="176"/>
        <end position="190"/>
    </location>
</feature>
<keyword evidence="19 26" id="KW-0472">Membrane</keyword>
<proteinExistence type="inferred from homology"/>
<dbReference type="EMBL" id="OD564703">
    <property type="protein sequence ID" value="CAD7439509.1"/>
    <property type="molecule type" value="Genomic_DNA"/>
</dbReference>
<dbReference type="Gene3D" id="6.20.430.10">
    <property type="match status" value="1"/>
</dbReference>
<feature type="domain" description="WW" evidence="27">
    <location>
        <begin position="262"/>
        <end position="295"/>
    </location>
</feature>
<keyword evidence="6" id="KW-0813">Transport</keyword>
<evidence type="ECO:0000256" key="4">
    <source>
        <dbReference type="ARBA" id="ARBA00004496"/>
    </source>
</evidence>
<dbReference type="InterPro" id="IPR001202">
    <property type="entry name" value="WW_dom"/>
</dbReference>
<evidence type="ECO:0000256" key="9">
    <source>
        <dbReference type="ARBA" id="ARBA00022538"/>
    </source>
</evidence>
<feature type="transmembrane region" description="Helical" evidence="26">
    <location>
        <begin position="368"/>
        <end position="387"/>
    </location>
</feature>
<dbReference type="GO" id="GO:0042802">
    <property type="term" value="F:identical protein binding"/>
    <property type="evidence" value="ECO:0007669"/>
    <property type="project" value="InterPro"/>
</dbReference>
<keyword evidence="8" id="KW-0678">Repressor</keyword>
<feature type="transmembrane region" description="Helical" evidence="26">
    <location>
        <begin position="63"/>
        <end position="82"/>
    </location>
</feature>
<keyword evidence="13" id="KW-0631">Potassium channel</keyword>
<evidence type="ECO:0000256" key="24">
    <source>
        <dbReference type="ARBA" id="ARBA00038057"/>
    </source>
</evidence>
<keyword evidence="21" id="KW-0804">Transcription</keyword>
<evidence type="ECO:0000256" key="8">
    <source>
        <dbReference type="ARBA" id="ARBA00022491"/>
    </source>
</evidence>
<dbReference type="PROSITE" id="PS50020">
    <property type="entry name" value="WW_DOMAIN_2"/>
    <property type="match status" value="2"/>
</dbReference>
<feature type="transmembrane region" description="Helical" evidence="26">
    <location>
        <begin position="94"/>
        <end position="115"/>
    </location>
</feature>
<keyword evidence="18" id="KW-0406">Ion transport</keyword>
<evidence type="ECO:0000256" key="11">
    <source>
        <dbReference type="ARBA" id="ARBA00022692"/>
    </source>
</evidence>
<keyword evidence="23" id="KW-0407">Ion channel</keyword>
<dbReference type="AlphaFoldDB" id="A0A7R9HXB5"/>
<evidence type="ECO:0000256" key="23">
    <source>
        <dbReference type="ARBA" id="ARBA00023303"/>
    </source>
</evidence>